<dbReference type="Proteomes" id="UP000244180">
    <property type="component" value="Unassembled WGS sequence"/>
</dbReference>
<name>A0A2T5G5W4_HYDSH</name>
<evidence type="ECO:0000313" key="1">
    <source>
        <dbReference type="EMBL" id="PTQ51576.1"/>
    </source>
</evidence>
<dbReference type="RefSeq" id="WP_273000645.1">
    <property type="nucleotide sequence ID" value="NZ_PEBV01000042.1"/>
</dbReference>
<evidence type="ECO:0000313" key="2">
    <source>
        <dbReference type="Proteomes" id="UP000244180"/>
    </source>
</evidence>
<dbReference type="AlphaFoldDB" id="A0A2T5G5W4"/>
<proteinExistence type="predicted"/>
<accession>A0A2T5G5W4</accession>
<protein>
    <submittedName>
        <fullName evidence="1">Type I restriction-modification system, restriction subunit R</fullName>
    </submittedName>
</protein>
<sequence>MSKKAQMKLRRFVEGHEHAIRLKAEIMIDHFLEQVIAKGKIGDRAR</sequence>
<gene>
    <name evidence="1" type="ORF">HSCHL_1309</name>
</gene>
<reference evidence="1 2" key="1">
    <citation type="submission" date="2017-08" db="EMBL/GenBank/DDBJ databases">
        <title>Burning lignite coal seam in the remote Altai Mountains harbors a hydrogen-driven thermophilic microbial community.</title>
        <authorList>
            <person name="Kadnikov V.V."/>
            <person name="Mardanov A.V."/>
            <person name="Ivasenko D."/>
            <person name="Beletsky A.V."/>
            <person name="Karnachuk O.V."/>
            <person name="Ravin N.V."/>
        </authorList>
    </citation>
    <scope>NUCLEOTIDE SEQUENCE [LARGE SCALE GENOMIC DNA]</scope>
    <source>
        <strain evidence="1">AL33</strain>
    </source>
</reference>
<dbReference type="EMBL" id="PEBV01000042">
    <property type="protein sequence ID" value="PTQ51576.1"/>
    <property type="molecule type" value="Genomic_DNA"/>
</dbReference>
<organism evidence="1 2">
    <name type="scientific">Hydrogenibacillus schlegelii</name>
    <name type="common">Bacillus schlegelii</name>
    <dbReference type="NCBI Taxonomy" id="1484"/>
    <lineage>
        <taxon>Bacteria</taxon>
        <taxon>Bacillati</taxon>
        <taxon>Bacillota</taxon>
        <taxon>Bacilli</taxon>
        <taxon>Bacillales</taxon>
        <taxon>Bacillales Family X. Incertae Sedis</taxon>
        <taxon>Hydrogenibacillus</taxon>
    </lineage>
</organism>
<comment type="caution">
    <text evidence="1">The sequence shown here is derived from an EMBL/GenBank/DDBJ whole genome shotgun (WGS) entry which is preliminary data.</text>
</comment>